<dbReference type="InterPro" id="IPR051220">
    <property type="entry name" value="TFA_Chaperone"/>
</dbReference>
<reference evidence="3" key="1">
    <citation type="submission" date="2016-10" db="EMBL/GenBank/DDBJ databases">
        <authorList>
            <person name="de Groot N.N."/>
        </authorList>
    </citation>
    <scope>NUCLEOTIDE SEQUENCE [LARGE SCALE GENOMIC DNA]</scope>
    <source>
        <strain evidence="3">DSM 15758</strain>
    </source>
</reference>
<feature type="region of interest" description="Disordered" evidence="1">
    <location>
        <begin position="205"/>
        <end position="227"/>
    </location>
</feature>
<dbReference type="AlphaFoldDB" id="A0A1G5N096"/>
<evidence type="ECO:0000313" key="3">
    <source>
        <dbReference type="Proteomes" id="UP000183046"/>
    </source>
</evidence>
<sequence length="227" mass="24875">MTDTAPENLQVGLDLPAQATALPWWQDRLPPQVATFDRVSGELLGRTAADPSPLEPDVWLIPAHSTLDNPPEPSTGMVLVLRDEAWIEVEDHRGATVYHTGTGESRQWTLLGPLPSDYTLVAPLTEFDTWEDDHWQLDEAAQLTAAKALATRKRALLLQYASNQVNALQDAVDLEIATENETKALKSWKTYRVLLNRVDTIGAVPAESDWPASPDPAATDSYLAASA</sequence>
<dbReference type="PANTHER" id="PTHR34413">
    <property type="entry name" value="PROPHAGE TAIL FIBER ASSEMBLY PROTEIN HOMOLOG TFAE-RELATED-RELATED"/>
    <property type="match status" value="1"/>
</dbReference>
<organism evidence="2 3">
    <name type="scientific">Pseudomonas oryzihabitans</name>
    <dbReference type="NCBI Taxonomy" id="47885"/>
    <lineage>
        <taxon>Bacteria</taxon>
        <taxon>Pseudomonadati</taxon>
        <taxon>Pseudomonadota</taxon>
        <taxon>Gammaproteobacteria</taxon>
        <taxon>Pseudomonadales</taxon>
        <taxon>Pseudomonadaceae</taxon>
        <taxon>Pseudomonas</taxon>
    </lineage>
</organism>
<proteinExistence type="predicted"/>
<dbReference type="PANTHER" id="PTHR34413:SF2">
    <property type="entry name" value="PROPHAGE TAIL FIBER ASSEMBLY PROTEIN HOMOLOG TFAE-RELATED"/>
    <property type="match status" value="1"/>
</dbReference>
<protein>
    <submittedName>
        <fullName evidence="2">Virus tail fibre assembly protein, lambda gpK</fullName>
    </submittedName>
</protein>
<dbReference type="InterPro" id="IPR003458">
    <property type="entry name" value="Phage_T4_Gp38_tail_assem"/>
</dbReference>
<evidence type="ECO:0000313" key="2">
    <source>
        <dbReference type="EMBL" id="SCZ30554.1"/>
    </source>
</evidence>
<dbReference type="EMBL" id="FMWB01000003">
    <property type="protein sequence ID" value="SCZ30554.1"/>
    <property type="molecule type" value="Genomic_DNA"/>
</dbReference>
<dbReference type="OrthoDB" id="8596093at2"/>
<evidence type="ECO:0000256" key="1">
    <source>
        <dbReference type="SAM" id="MobiDB-lite"/>
    </source>
</evidence>
<dbReference type="Proteomes" id="UP000183046">
    <property type="component" value="Unassembled WGS sequence"/>
</dbReference>
<dbReference type="RefSeq" id="WP_074583737.1">
    <property type="nucleotide sequence ID" value="NZ_FMWB01000003.1"/>
</dbReference>
<gene>
    <name evidence="2" type="ORF">SAMN05216279_103380</name>
</gene>
<name>A0A1G5N096_9PSED</name>
<comment type="caution">
    <text evidence="2">The sequence shown here is derived from an EMBL/GenBank/DDBJ whole genome shotgun (WGS) entry which is preliminary data.</text>
</comment>
<accession>A0A1G5N096</accession>
<dbReference type="Pfam" id="PF02413">
    <property type="entry name" value="Caudo_TAP"/>
    <property type="match status" value="1"/>
</dbReference>